<keyword evidence="2" id="KW-1185">Reference proteome</keyword>
<dbReference type="GO" id="GO:0004180">
    <property type="term" value="F:carboxypeptidase activity"/>
    <property type="evidence" value="ECO:0007669"/>
    <property type="project" value="UniProtKB-KW"/>
</dbReference>
<dbReference type="Pfam" id="PF13620">
    <property type="entry name" value="CarboxypepD_reg"/>
    <property type="match status" value="1"/>
</dbReference>
<keyword evidence="1" id="KW-0121">Carboxypeptidase</keyword>
<organism evidence="1 2">
    <name type="scientific">Limnofasciculus baicalensis BBK-W-15</name>
    <dbReference type="NCBI Taxonomy" id="2699891"/>
    <lineage>
        <taxon>Bacteria</taxon>
        <taxon>Bacillati</taxon>
        <taxon>Cyanobacteriota</taxon>
        <taxon>Cyanophyceae</taxon>
        <taxon>Coleofasciculales</taxon>
        <taxon>Coleofasciculaceae</taxon>
        <taxon>Limnofasciculus</taxon>
        <taxon>Limnofasciculus baicalensis</taxon>
    </lineage>
</organism>
<dbReference type="Proteomes" id="UP001204953">
    <property type="component" value="Unassembled WGS sequence"/>
</dbReference>
<dbReference type="Gene3D" id="2.60.40.1120">
    <property type="entry name" value="Carboxypeptidase-like, regulatory domain"/>
    <property type="match status" value="2"/>
</dbReference>
<keyword evidence="1" id="KW-0378">Hydrolase</keyword>
<dbReference type="SUPFAM" id="SSF49464">
    <property type="entry name" value="Carboxypeptidase regulatory domain-like"/>
    <property type="match status" value="2"/>
</dbReference>
<sequence>MSQWLKLEPRLHQVAIAGQVRDRETSQPIDKARVKIVGMPDFLKTKLALKAKQYGTDWEKLPERIDQTYSKIDGFFHFLDLPEGKYKLAVSFPGTGTRYGGAEKEVGIVHDGEKIKLTAADISLPPTALKGEVTNTDNTPVVMAKIQVVGSGEYIFSDGEGKYLFTGLEASETRRTVQVSAQGYKLVSKSVQLNQGKTKIINFKLQSKSTTTEAKK</sequence>
<comment type="caution">
    <text evidence="1">The sequence shown here is derived from an EMBL/GenBank/DDBJ whole genome shotgun (WGS) entry which is preliminary data.</text>
</comment>
<dbReference type="AlphaFoldDB" id="A0AAE3GR34"/>
<evidence type="ECO:0000313" key="2">
    <source>
        <dbReference type="Proteomes" id="UP001204953"/>
    </source>
</evidence>
<proteinExistence type="predicted"/>
<gene>
    <name evidence="1" type="ORF">NJ959_11895</name>
</gene>
<dbReference type="InterPro" id="IPR008969">
    <property type="entry name" value="CarboxyPept-like_regulatory"/>
</dbReference>
<keyword evidence="1" id="KW-0645">Protease</keyword>
<evidence type="ECO:0000313" key="1">
    <source>
        <dbReference type="EMBL" id="MCP2729160.1"/>
    </source>
</evidence>
<name>A0AAE3GR34_9CYAN</name>
<dbReference type="EMBL" id="JAMZMM010000096">
    <property type="protein sequence ID" value="MCP2729160.1"/>
    <property type="molecule type" value="Genomic_DNA"/>
</dbReference>
<reference evidence="1" key="1">
    <citation type="submission" date="2022-06" db="EMBL/GenBank/DDBJ databases">
        <title>New cyanobacteria of genus Symplocastrum in benthos of Lake Baikal.</title>
        <authorList>
            <person name="Sorokovikova E."/>
            <person name="Tikhonova I."/>
            <person name="Krasnopeev A."/>
            <person name="Evseev P."/>
            <person name="Gladkikh A."/>
            <person name="Belykh O."/>
        </authorList>
    </citation>
    <scope>NUCLEOTIDE SEQUENCE</scope>
    <source>
        <strain evidence="1">BBK-W-15</strain>
    </source>
</reference>
<protein>
    <submittedName>
        <fullName evidence="1">Carboxypeptidase-like regulatory domain-containing protein</fullName>
    </submittedName>
</protein>
<accession>A0AAE3GR34</accession>
<dbReference type="RefSeq" id="WP_254011944.1">
    <property type="nucleotide sequence ID" value="NZ_JAMZMM010000096.1"/>
</dbReference>